<gene>
    <name evidence="9" type="ORF">PTSG_02126</name>
</gene>
<evidence type="ECO:0000256" key="1">
    <source>
        <dbReference type="ARBA" id="ARBA00004443"/>
    </source>
</evidence>
<organism evidence="9 10">
    <name type="scientific">Salpingoeca rosetta (strain ATCC 50818 / BSB-021)</name>
    <dbReference type="NCBI Taxonomy" id="946362"/>
    <lineage>
        <taxon>Eukaryota</taxon>
        <taxon>Choanoflagellata</taxon>
        <taxon>Craspedida</taxon>
        <taxon>Salpingoecidae</taxon>
        <taxon>Salpingoeca</taxon>
    </lineage>
</organism>
<reference evidence="9" key="1">
    <citation type="submission" date="2009-08" db="EMBL/GenBank/DDBJ databases">
        <title>Annotation of Salpingoeca rosetta.</title>
        <authorList>
            <consortium name="The Broad Institute Genome Sequencing Platform"/>
            <person name="Russ C."/>
            <person name="Cuomo C."/>
            <person name="Burger G."/>
            <person name="Gray M.W."/>
            <person name="Holland P.W.H."/>
            <person name="King N."/>
            <person name="Lang F.B.F."/>
            <person name="Roger A.J."/>
            <person name="Ruiz-Trillo I."/>
            <person name="Young S.K."/>
            <person name="Zeng Q."/>
            <person name="Gargeya S."/>
            <person name="Alvarado L."/>
            <person name="Berlin A."/>
            <person name="Chapman S.B."/>
            <person name="Chen Z."/>
            <person name="Freedman E."/>
            <person name="Gellesch M."/>
            <person name="Goldberg J."/>
            <person name="Griggs A."/>
            <person name="Gujja S."/>
            <person name="Heilman E."/>
            <person name="Heiman D."/>
            <person name="Howarth C."/>
            <person name="Mehta T."/>
            <person name="Neiman D."/>
            <person name="Pearson M."/>
            <person name="Roberts A."/>
            <person name="Saif S."/>
            <person name="Shea T."/>
            <person name="Shenoy N."/>
            <person name="Sisk P."/>
            <person name="Stolte C."/>
            <person name="Sykes S."/>
            <person name="White J."/>
            <person name="Yandava C."/>
            <person name="Haas B."/>
            <person name="Nusbaum C."/>
            <person name="Birren B."/>
        </authorList>
    </citation>
    <scope>NUCLEOTIDE SEQUENCE</scope>
    <source>
        <strain evidence="9">ATCC 50818</strain>
    </source>
</reference>
<keyword evidence="8" id="KW-0472">Membrane</keyword>
<dbReference type="InterPro" id="IPR016488">
    <property type="entry name" value="NADH_Ub_cplx-1_asu_su-6"/>
</dbReference>
<dbReference type="GeneID" id="16077199"/>
<keyword evidence="3" id="KW-0813">Transport</keyword>
<dbReference type="AlphaFoldDB" id="F2U1A2"/>
<dbReference type="RefSeq" id="XP_004996608.1">
    <property type="nucleotide sequence ID" value="XM_004996551.1"/>
</dbReference>
<keyword evidence="5" id="KW-0999">Mitochondrion inner membrane</keyword>
<dbReference type="EMBL" id="GL832959">
    <property type="protein sequence ID" value="EGD81404.1"/>
    <property type="molecule type" value="Genomic_DNA"/>
</dbReference>
<accession>F2U1A2</accession>
<evidence type="ECO:0000256" key="3">
    <source>
        <dbReference type="ARBA" id="ARBA00022448"/>
    </source>
</evidence>
<evidence type="ECO:0000256" key="7">
    <source>
        <dbReference type="ARBA" id="ARBA00023128"/>
    </source>
</evidence>
<sequence>MSGKALVEGMISPNKAVARTRVIGLYRAWFRSIPEIIQIFRLEKTPQECRDKLKEKFMVNKDVDDVRVIDMLTIKGQMELDETMKVWKQKTHVMRFWEDPAGPKPQPTFLEKFLKGR</sequence>
<keyword evidence="4" id="KW-0679">Respiratory chain</keyword>
<dbReference type="PANTHER" id="PTHR12964">
    <property type="entry name" value="NADH-UBIQUINONE OXIDOREDUCTASE B14 SUBUNIT"/>
    <property type="match status" value="1"/>
</dbReference>
<dbReference type="PANTHER" id="PTHR12964:SF0">
    <property type="entry name" value="NADH DEHYDROGENASE [UBIQUINONE] 1 ALPHA SUBCOMPLEX SUBUNIT 6"/>
    <property type="match status" value="1"/>
</dbReference>
<evidence type="ECO:0000256" key="5">
    <source>
        <dbReference type="ARBA" id="ARBA00022792"/>
    </source>
</evidence>
<dbReference type="GO" id="GO:0006979">
    <property type="term" value="P:response to oxidative stress"/>
    <property type="evidence" value="ECO:0007669"/>
    <property type="project" value="TreeGrafter"/>
</dbReference>
<name>F2U1A2_SALR5</name>
<evidence type="ECO:0000313" key="9">
    <source>
        <dbReference type="EMBL" id="EGD81404.1"/>
    </source>
</evidence>
<dbReference type="GO" id="GO:0005743">
    <property type="term" value="C:mitochondrial inner membrane"/>
    <property type="evidence" value="ECO:0007669"/>
    <property type="project" value="UniProtKB-SubCell"/>
</dbReference>
<comment type="subcellular location">
    <subcellularLocation>
        <location evidence="1">Mitochondrion inner membrane</location>
        <topology evidence="1">Peripheral membrane protein</topology>
        <orientation evidence="1">Matrix side</orientation>
    </subcellularLocation>
</comment>
<evidence type="ECO:0000256" key="8">
    <source>
        <dbReference type="ARBA" id="ARBA00023136"/>
    </source>
</evidence>
<dbReference type="CDD" id="cd20266">
    <property type="entry name" value="Complex1_LYR_NDUFA6_LYRM6"/>
    <property type="match status" value="1"/>
</dbReference>
<evidence type="ECO:0000256" key="6">
    <source>
        <dbReference type="ARBA" id="ARBA00022982"/>
    </source>
</evidence>
<dbReference type="OrthoDB" id="14535at2759"/>
<dbReference type="FunCoup" id="F2U1A2">
    <property type="interactions" value="705"/>
</dbReference>
<keyword evidence="6" id="KW-0249">Electron transport</keyword>
<dbReference type="OMA" id="FWKQTTH"/>
<dbReference type="GO" id="GO:0045271">
    <property type="term" value="C:respiratory chain complex I"/>
    <property type="evidence" value="ECO:0007669"/>
    <property type="project" value="InterPro"/>
</dbReference>
<evidence type="ECO:0000313" key="10">
    <source>
        <dbReference type="Proteomes" id="UP000007799"/>
    </source>
</evidence>
<dbReference type="Proteomes" id="UP000007799">
    <property type="component" value="Unassembled WGS sequence"/>
</dbReference>
<dbReference type="eggNOG" id="KOG3426">
    <property type="taxonomic scope" value="Eukaryota"/>
</dbReference>
<dbReference type="KEGG" id="sre:PTSG_02126"/>
<evidence type="ECO:0000256" key="2">
    <source>
        <dbReference type="ARBA" id="ARBA00009508"/>
    </source>
</evidence>
<evidence type="ECO:0008006" key="11">
    <source>
        <dbReference type="Google" id="ProtNLM"/>
    </source>
</evidence>
<keyword evidence="7" id="KW-0496">Mitochondrion</keyword>
<dbReference type="InParanoid" id="F2U1A2"/>
<keyword evidence="10" id="KW-1185">Reference proteome</keyword>
<dbReference type="STRING" id="946362.F2U1A2"/>
<protein>
    <recommendedName>
        <fullName evidence="11">NADH-ubiquinone oxidoreductase B14 subunit</fullName>
    </recommendedName>
</protein>
<evidence type="ECO:0000256" key="4">
    <source>
        <dbReference type="ARBA" id="ARBA00022660"/>
    </source>
</evidence>
<comment type="similarity">
    <text evidence="2">Belongs to the complex I LYR family.</text>
</comment>
<proteinExistence type="inferred from homology"/>
<dbReference type="InterPro" id="IPR045299">
    <property type="entry name" value="Complex1_LYR_NDUFA6_LYRM6"/>
</dbReference>